<comment type="similarity">
    <text evidence="1">Belongs to the YciI family.</text>
</comment>
<sequence length="111" mass="11601">MHVMATFVTIGYGDQKGYDRTEASVRDAAHEHDARLRETGVVMGIAGPPVQVRNPDAGGVTVEQGAYLSSGLPIAGFALIEADSLEEAIGLASKSPCAVAHGVIEVWPLQT</sequence>
<dbReference type="Proteomes" id="UP000603200">
    <property type="component" value="Unassembled WGS sequence"/>
</dbReference>
<dbReference type="InterPro" id="IPR005545">
    <property type="entry name" value="YCII"/>
</dbReference>
<dbReference type="Pfam" id="PF03795">
    <property type="entry name" value="YCII"/>
    <property type="match status" value="1"/>
</dbReference>
<evidence type="ECO:0000259" key="2">
    <source>
        <dbReference type="Pfam" id="PF03795"/>
    </source>
</evidence>
<accession>A0ABQ3ZII7</accession>
<proteinExistence type="inferred from homology"/>
<comment type="caution">
    <text evidence="3">The sequence shown here is derived from an EMBL/GenBank/DDBJ whole genome shotgun (WGS) entry which is preliminary data.</text>
</comment>
<dbReference type="SUPFAM" id="SSF54909">
    <property type="entry name" value="Dimeric alpha+beta barrel"/>
    <property type="match status" value="1"/>
</dbReference>
<name>A0ABQ3ZII7_9ACTN</name>
<reference evidence="3 4" key="1">
    <citation type="submission" date="2021-01" db="EMBL/GenBank/DDBJ databases">
        <title>Whole genome shotgun sequence of Actinoplanes humidus NBRC 14915.</title>
        <authorList>
            <person name="Komaki H."/>
            <person name="Tamura T."/>
        </authorList>
    </citation>
    <scope>NUCLEOTIDE SEQUENCE [LARGE SCALE GENOMIC DNA]</scope>
    <source>
        <strain evidence="3 4">NBRC 14915</strain>
    </source>
</reference>
<organism evidence="3 4">
    <name type="scientific">Winogradskya humida</name>
    <dbReference type="NCBI Taxonomy" id="113566"/>
    <lineage>
        <taxon>Bacteria</taxon>
        <taxon>Bacillati</taxon>
        <taxon>Actinomycetota</taxon>
        <taxon>Actinomycetes</taxon>
        <taxon>Micromonosporales</taxon>
        <taxon>Micromonosporaceae</taxon>
        <taxon>Winogradskya</taxon>
    </lineage>
</organism>
<feature type="domain" description="YCII-related" evidence="2">
    <location>
        <begin position="7"/>
        <end position="108"/>
    </location>
</feature>
<evidence type="ECO:0000256" key="1">
    <source>
        <dbReference type="ARBA" id="ARBA00007689"/>
    </source>
</evidence>
<protein>
    <recommendedName>
        <fullName evidence="2">YCII-related domain-containing protein</fullName>
    </recommendedName>
</protein>
<keyword evidence="4" id="KW-1185">Reference proteome</keyword>
<dbReference type="InterPro" id="IPR011008">
    <property type="entry name" value="Dimeric_a/b-barrel"/>
</dbReference>
<dbReference type="EMBL" id="BOMN01000018">
    <property type="protein sequence ID" value="GIE18342.1"/>
    <property type="molecule type" value="Genomic_DNA"/>
</dbReference>
<evidence type="ECO:0000313" key="3">
    <source>
        <dbReference type="EMBL" id="GIE18342.1"/>
    </source>
</evidence>
<dbReference type="Gene3D" id="3.30.70.1060">
    <property type="entry name" value="Dimeric alpha+beta barrel"/>
    <property type="match status" value="1"/>
</dbReference>
<gene>
    <name evidence="3" type="ORF">Ahu01nite_014440</name>
</gene>
<evidence type="ECO:0000313" key="4">
    <source>
        <dbReference type="Proteomes" id="UP000603200"/>
    </source>
</evidence>